<keyword evidence="2" id="KW-1185">Reference proteome</keyword>
<evidence type="ECO:0000313" key="2">
    <source>
        <dbReference type="Proteomes" id="UP001524642"/>
    </source>
</evidence>
<dbReference type="RefSeq" id="WP_257717694.1">
    <property type="nucleotide sequence ID" value="NZ_JANJOU010000018.1"/>
</dbReference>
<dbReference type="EMBL" id="JANJOU010000018">
    <property type="protein sequence ID" value="MCR0984029.1"/>
    <property type="molecule type" value="Genomic_DNA"/>
</dbReference>
<evidence type="ECO:0000313" key="1">
    <source>
        <dbReference type="EMBL" id="MCR0984029.1"/>
    </source>
</evidence>
<reference evidence="1 2" key="1">
    <citation type="submission" date="2022-06" db="EMBL/GenBank/DDBJ databases">
        <title>Roseomonas CN29.</title>
        <authorList>
            <person name="Cheng Y."/>
            <person name="He X."/>
        </authorList>
    </citation>
    <scope>NUCLEOTIDE SEQUENCE [LARGE SCALE GENOMIC DNA]</scope>
    <source>
        <strain evidence="1 2">CN29</strain>
    </source>
</reference>
<comment type="caution">
    <text evidence="1">The sequence shown here is derived from an EMBL/GenBank/DDBJ whole genome shotgun (WGS) entry which is preliminary data.</text>
</comment>
<organism evidence="1 2">
    <name type="scientific">Roseomonas populi</name>
    <dbReference type="NCBI Taxonomy" id="3121582"/>
    <lineage>
        <taxon>Bacteria</taxon>
        <taxon>Pseudomonadati</taxon>
        <taxon>Pseudomonadota</taxon>
        <taxon>Alphaproteobacteria</taxon>
        <taxon>Acetobacterales</taxon>
        <taxon>Roseomonadaceae</taxon>
        <taxon>Roseomonas</taxon>
    </lineage>
</organism>
<name>A0ABT1X7F0_9PROT</name>
<dbReference type="Proteomes" id="UP001524642">
    <property type="component" value="Unassembled WGS sequence"/>
</dbReference>
<proteinExistence type="predicted"/>
<accession>A0ABT1X7F0</accession>
<protein>
    <submittedName>
        <fullName evidence="1">Uncharacterized protein</fullName>
    </submittedName>
</protein>
<gene>
    <name evidence="1" type="ORF">NRP21_18395</name>
</gene>
<sequence>MTLSEALATPIVDLRSFWLEARCCGRHRSPMWFHAAKRPRDLLSDFAFEYACPECGVMPALTLLRSERTGAPAQGWRLHVCEVFDD</sequence>